<dbReference type="Proteomes" id="UP000009081">
    <property type="component" value="Plasmid megaplasmid"/>
</dbReference>
<evidence type="ECO:0000313" key="3">
    <source>
        <dbReference type="Proteomes" id="UP000009081"/>
    </source>
</evidence>
<feature type="signal peptide" evidence="1">
    <location>
        <begin position="1"/>
        <end position="20"/>
    </location>
</feature>
<sequence>MRALLLMPPLLALLVLPAVAAPDGASVALFPSIRELQAKGMTVLSDEDVLREFPGSTFDVYLEGRGFVLTEIFVLNGQRRIEPAPGTPVKARVAPWRVEDGRLCAPATGSPSECGAPIGRIGETFYRLSAGRVLQEMRRRPATPPREAVDETKP</sequence>
<evidence type="ECO:0000313" key="2">
    <source>
        <dbReference type="EMBL" id="ACS44089.1"/>
    </source>
</evidence>
<geneLocation type="plasmid" evidence="2 3">
    <name>megaplasmid</name>
</geneLocation>
<protein>
    <submittedName>
        <fullName evidence="2">Uncharacterized protein</fullName>
    </submittedName>
</protein>
<keyword evidence="3" id="KW-1185">Reference proteome</keyword>
<reference evidence="2 3" key="1">
    <citation type="journal article" date="2009" name="PLoS ONE">
        <title>Methylobacterium genome sequences: a reference blueprint to investigate microbial metabolism of C1 compounds from natural and industrial sources.</title>
        <authorList>
            <person name="Vuilleumier S."/>
            <person name="Chistoserdova L."/>
            <person name="Lee M.-C."/>
            <person name="Bringel F."/>
            <person name="Lajus A."/>
            <person name="Zhou Y."/>
            <person name="Gourion B."/>
            <person name="Barbe V."/>
            <person name="Chang J."/>
            <person name="Cruveiller S."/>
            <person name="Dossat C."/>
            <person name="Gillett W."/>
            <person name="Gruffaz C."/>
            <person name="Haugen E."/>
            <person name="Hourcade E."/>
            <person name="Levy R."/>
            <person name="Mangenot S."/>
            <person name="Muller E."/>
            <person name="Nadalig T."/>
            <person name="Pagni M."/>
            <person name="Penny C."/>
            <person name="Peyraud R."/>
            <person name="Robinson D.G."/>
            <person name="Roche D."/>
            <person name="Rouy Z."/>
            <person name="Saenampechek C."/>
            <person name="Salvignol G."/>
            <person name="Vallenet D."/>
            <person name="Wu Z."/>
            <person name="Marx C.J."/>
            <person name="Vorholt J.A."/>
            <person name="Olson M.V."/>
            <person name="Kaul R."/>
            <person name="Weissenbach J."/>
            <person name="Medigue C."/>
            <person name="Lidstrom M.E."/>
        </authorList>
    </citation>
    <scope>NUCLEOTIDE SEQUENCE [LARGE SCALE GENOMIC DNA]</scope>
    <source>
        <strain evidence="3">ATCC 14718 / DSM 1338 / JCM 2805 / NCIMB 9133 / AM1</strain>
    </source>
</reference>
<dbReference type="KEGG" id="mea:Mex_2p1351"/>
<dbReference type="HOGENOM" id="CLU_1702202_0_0_5"/>
<keyword evidence="1" id="KW-0732">Signal</keyword>
<keyword evidence="2" id="KW-0614">Plasmid</keyword>
<dbReference type="AlphaFoldDB" id="C5B6K7"/>
<feature type="chain" id="PRO_5002946030" evidence="1">
    <location>
        <begin position="21"/>
        <end position="154"/>
    </location>
</feature>
<evidence type="ECO:0000256" key="1">
    <source>
        <dbReference type="SAM" id="SignalP"/>
    </source>
</evidence>
<gene>
    <name evidence="2" type="ordered locus">MexAM1_META2p1351</name>
</gene>
<organism evidence="2 3">
    <name type="scientific">Methylorubrum extorquens (strain ATCC 14718 / DSM 1338 / JCM 2805 / NCIMB 9133 / AM1)</name>
    <name type="common">Methylobacterium extorquens</name>
    <dbReference type="NCBI Taxonomy" id="272630"/>
    <lineage>
        <taxon>Bacteria</taxon>
        <taxon>Pseudomonadati</taxon>
        <taxon>Pseudomonadota</taxon>
        <taxon>Alphaproteobacteria</taxon>
        <taxon>Hyphomicrobiales</taxon>
        <taxon>Methylobacteriaceae</taxon>
        <taxon>Methylorubrum</taxon>
    </lineage>
</organism>
<dbReference type="EMBL" id="CP001511">
    <property type="protein sequence ID" value="ACS44089.1"/>
    <property type="molecule type" value="Genomic_DNA"/>
</dbReference>
<dbReference type="RefSeq" id="WP_003603521.1">
    <property type="nucleotide sequence ID" value="NC_012811.1"/>
</dbReference>
<name>C5B6K7_METEA</name>
<proteinExistence type="predicted"/>
<accession>C5B6K7</accession>